<dbReference type="Pfam" id="PF02190">
    <property type="entry name" value="LON_substr_bdg"/>
    <property type="match status" value="1"/>
</dbReference>
<dbReference type="RefSeq" id="WP_171835157.1">
    <property type="nucleotide sequence ID" value="NZ_CP053708.1"/>
</dbReference>
<proteinExistence type="predicted"/>
<evidence type="ECO:0000313" key="5">
    <source>
        <dbReference type="Proteomes" id="UP000500767"/>
    </source>
</evidence>
<keyword evidence="2" id="KW-0812">Transmembrane</keyword>
<keyword evidence="5" id="KW-1185">Reference proteome</keyword>
<evidence type="ECO:0000256" key="2">
    <source>
        <dbReference type="SAM" id="Phobius"/>
    </source>
</evidence>
<dbReference type="SUPFAM" id="SSF88697">
    <property type="entry name" value="PUA domain-like"/>
    <property type="match status" value="1"/>
</dbReference>
<protein>
    <submittedName>
        <fullName evidence="4">Peptidase</fullName>
    </submittedName>
</protein>
<dbReference type="EMBL" id="CP053708">
    <property type="protein sequence ID" value="QKE91747.1"/>
    <property type="molecule type" value="Genomic_DNA"/>
</dbReference>
<gene>
    <name evidence="4" type="ORF">HN018_18440</name>
</gene>
<dbReference type="InterPro" id="IPR003111">
    <property type="entry name" value="Lon_prtase_N"/>
</dbReference>
<feature type="region of interest" description="Disordered" evidence="1">
    <location>
        <begin position="74"/>
        <end position="96"/>
    </location>
</feature>
<dbReference type="AlphaFoldDB" id="A0A6M8HUA3"/>
<evidence type="ECO:0000313" key="4">
    <source>
        <dbReference type="EMBL" id="QKE91747.1"/>
    </source>
</evidence>
<organism evidence="4 5">
    <name type="scientific">Lichenicola cladoniae</name>
    <dbReference type="NCBI Taxonomy" id="1484109"/>
    <lineage>
        <taxon>Bacteria</taxon>
        <taxon>Pseudomonadati</taxon>
        <taxon>Pseudomonadota</taxon>
        <taxon>Alphaproteobacteria</taxon>
        <taxon>Acetobacterales</taxon>
        <taxon>Acetobacteraceae</taxon>
        <taxon>Lichenicola</taxon>
    </lineage>
</organism>
<reference evidence="4 5" key="1">
    <citation type="journal article" date="2014" name="World J. Microbiol. Biotechnol.">
        <title>Biodiversity and physiological characteristics of Antarctic and Arctic lichens-associated bacteria.</title>
        <authorList>
            <person name="Lee Y.M."/>
            <person name="Kim E.H."/>
            <person name="Lee H.K."/>
            <person name="Hong S.G."/>
        </authorList>
    </citation>
    <scope>NUCLEOTIDE SEQUENCE [LARGE SCALE GENOMIC DNA]</scope>
    <source>
        <strain evidence="4 5">PAMC 26569</strain>
    </source>
</reference>
<feature type="transmembrane region" description="Helical" evidence="2">
    <location>
        <begin position="20"/>
        <end position="40"/>
    </location>
</feature>
<dbReference type="PANTHER" id="PTHR46732">
    <property type="entry name" value="ATP-DEPENDENT PROTEASE LA (LON) DOMAIN PROTEIN"/>
    <property type="match status" value="1"/>
</dbReference>
<dbReference type="InterPro" id="IPR015947">
    <property type="entry name" value="PUA-like_sf"/>
</dbReference>
<feature type="domain" description="Lon N-terminal" evidence="3">
    <location>
        <begin position="29"/>
        <end position="235"/>
    </location>
</feature>
<keyword evidence="2" id="KW-1133">Transmembrane helix</keyword>
<sequence length="247" mass="27361">MATRKMTRQLPRRVPRLLDLRVAGLPFELPVFPIAGALLLPGGKLPLNVFEPRYLALIEDVLSGDRLFGMIQPSVSMAEPDPETADEPDTGSDDASTPLFGVGCVGRLSSFAERQDGTCSISLTGLARFRVRHEIEGLHGYRRLAVNYEGFEKDLDQVGEIDFDREGLLESLRRYFTHRGFDARWEAIEQMDDETLLTTLSMICPLPPAEKQALLEAPTLADRARTLQALLEMAGHETEDGGKSHAV</sequence>
<dbReference type="SMART" id="SM00464">
    <property type="entry name" value="LON"/>
    <property type="match status" value="1"/>
</dbReference>
<feature type="compositionally biased region" description="Acidic residues" evidence="1">
    <location>
        <begin position="80"/>
        <end position="92"/>
    </location>
</feature>
<dbReference type="Gene3D" id="2.30.130.40">
    <property type="entry name" value="LON domain-like"/>
    <property type="match status" value="1"/>
</dbReference>
<dbReference type="InterPro" id="IPR046336">
    <property type="entry name" value="Lon_prtase_N_sf"/>
</dbReference>
<accession>A0A6M8HUA3</accession>
<evidence type="ECO:0000256" key="1">
    <source>
        <dbReference type="SAM" id="MobiDB-lite"/>
    </source>
</evidence>
<dbReference type="PANTHER" id="PTHR46732:SF8">
    <property type="entry name" value="ATP-DEPENDENT PROTEASE LA (LON) DOMAIN PROTEIN"/>
    <property type="match status" value="1"/>
</dbReference>
<dbReference type="KEGG" id="lck:HN018_18440"/>
<dbReference type="Proteomes" id="UP000500767">
    <property type="component" value="Chromosome"/>
</dbReference>
<evidence type="ECO:0000259" key="3">
    <source>
        <dbReference type="PROSITE" id="PS51787"/>
    </source>
</evidence>
<dbReference type="PROSITE" id="PS51787">
    <property type="entry name" value="LON_N"/>
    <property type="match status" value="1"/>
</dbReference>
<name>A0A6M8HUA3_9PROT</name>
<keyword evidence="2" id="KW-0472">Membrane</keyword>